<keyword evidence="3" id="KW-1185">Reference proteome</keyword>
<dbReference type="Proteomes" id="UP001152622">
    <property type="component" value="Chromosome 8"/>
</dbReference>
<gene>
    <name evidence="2" type="ORF">SKAU_G00229610</name>
</gene>
<name>A0A9Q1F5H8_SYNKA</name>
<evidence type="ECO:0000256" key="1">
    <source>
        <dbReference type="SAM" id="MobiDB-lite"/>
    </source>
</evidence>
<proteinExistence type="predicted"/>
<organism evidence="2 3">
    <name type="scientific">Synaphobranchus kaupii</name>
    <name type="common">Kaup's arrowtooth eel</name>
    <dbReference type="NCBI Taxonomy" id="118154"/>
    <lineage>
        <taxon>Eukaryota</taxon>
        <taxon>Metazoa</taxon>
        <taxon>Chordata</taxon>
        <taxon>Craniata</taxon>
        <taxon>Vertebrata</taxon>
        <taxon>Euteleostomi</taxon>
        <taxon>Actinopterygii</taxon>
        <taxon>Neopterygii</taxon>
        <taxon>Teleostei</taxon>
        <taxon>Anguilliformes</taxon>
        <taxon>Synaphobranchidae</taxon>
        <taxon>Synaphobranchus</taxon>
    </lineage>
</organism>
<evidence type="ECO:0000313" key="2">
    <source>
        <dbReference type="EMBL" id="KAJ8351485.1"/>
    </source>
</evidence>
<sequence>MSLPDSGPGDVSHVATINSALLRDSTSKQAGIITGSLQVRLQPAATYQRELRELGGRDGPRRTCASPNTAAQLVTLPRSPACRFSKTMHPQAQLGEAHVLKKKKKQGSQEGRAWGWTLGCPPQHPFPKPEPGRRWEPPYPQSSLRSLVLSPDPFPVPVSLSGESFSCSRRSRSLARDRALASRSQYPALNMISYRSRVLRKGQVQASELPL</sequence>
<feature type="region of interest" description="Disordered" evidence="1">
    <location>
        <begin position="112"/>
        <end position="140"/>
    </location>
</feature>
<reference evidence="2" key="1">
    <citation type="journal article" date="2023" name="Science">
        <title>Genome structures resolve the early diversification of teleost fishes.</title>
        <authorList>
            <person name="Parey E."/>
            <person name="Louis A."/>
            <person name="Montfort J."/>
            <person name="Bouchez O."/>
            <person name="Roques C."/>
            <person name="Iampietro C."/>
            <person name="Lluch J."/>
            <person name="Castinel A."/>
            <person name="Donnadieu C."/>
            <person name="Desvignes T."/>
            <person name="Floi Bucao C."/>
            <person name="Jouanno E."/>
            <person name="Wen M."/>
            <person name="Mejri S."/>
            <person name="Dirks R."/>
            <person name="Jansen H."/>
            <person name="Henkel C."/>
            <person name="Chen W.J."/>
            <person name="Zahm M."/>
            <person name="Cabau C."/>
            <person name="Klopp C."/>
            <person name="Thompson A.W."/>
            <person name="Robinson-Rechavi M."/>
            <person name="Braasch I."/>
            <person name="Lecointre G."/>
            <person name="Bobe J."/>
            <person name="Postlethwait J.H."/>
            <person name="Berthelot C."/>
            <person name="Roest Crollius H."/>
            <person name="Guiguen Y."/>
        </authorList>
    </citation>
    <scope>NUCLEOTIDE SEQUENCE</scope>
    <source>
        <strain evidence="2">WJC10195</strain>
    </source>
</reference>
<protein>
    <submittedName>
        <fullName evidence="2">Uncharacterized protein</fullName>
    </submittedName>
</protein>
<dbReference type="EMBL" id="JAINUF010000008">
    <property type="protein sequence ID" value="KAJ8351485.1"/>
    <property type="molecule type" value="Genomic_DNA"/>
</dbReference>
<accession>A0A9Q1F5H8</accession>
<comment type="caution">
    <text evidence="2">The sequence shown here is derived from an EMBL/GenBank/DDBJ whole genome shotgun (WGS) entry which is preliminary data.</text>
</comment>
<dbReference type="AlphaFoldDB" id="A0A9Q1F5H8"/>
<evidence type="ECO:0000313" key="3">
    <source>
        <dbReference type="Proteomes" id="UP001152622"/>
    </source>
</evidence>